<feature type="region of interest" description="Disordered" evidence="10">
    <location>
        <begin position="926"/>
        <end position="955"/>
    </location>
</feature>
<dbReference type="InterPro" id="IPR036013">
    <property type="entry name" value="Band_7/SPFH_dom_sf"/>
</dbReference>
<evidence type="ECO:0000256" key="7">
    <source>
        <dbReference type="ARBA" id="ARBA00023136"/>
    </source>
</evidence>
<dbReference type="SMART" id="SM00333">
    <property type="entry name" value="TUDOR"/>
    <property type="match status" value="1"/>
</dbReference>
<dbReference type="CDD" id="cd20407">
    <property type="entry name" value="Tudor_AKAP1"/>
    <property type="match status" value="1"/>
</dbReference>
<dbReference type="InterPro" id="IPR047368">
    <property type="entry name" value="KH-I_AKAP1"/>
</dbReference>
<dbReference type="Pfam" id="PF00153">
    <property type="entry name" value="Mito_carr"/>
    <property type="match status" value="3"/>
</dbReference>
<feature type="repeat" description="Solcar" evidence="9">
    <location>
        <begin position="197"/>
        <end position="281"/>
    </location>
</feature>
<evidence type="ECO:0000256" key="10">
    <source>
        <dbReference type="SAM" id="MobiDB-lite"/>
    </source>
</evidence>
<evidence type="ECO:0000256" key="1">
    <source>
        <dbReference type="ARBA" id="ARBA00004141"/>
    </source>
</evidence>
<keyword evidence="3" id="KW-0813">Transport</keyword>
<dbReference type="InterPro" id="IPR035437">
    <property type="entry name" value="SNase_OB-fold_sf"/>
</dbReference>
<dbReference type="Pfam" id="PF00013">
    <property type="entry name" value="KH_1"/>
    <property type="match status" value="1"/>
</dbReference>
<dbReference type="SUPFAM" id="SSF63748">
    <property type="entry name" value="Tudor/PWWP/MBT"/>
    <property type="match status" value="1"/>
</dbReference>
<dbReference type="Gene3D" id="1.50.40.10">
    <property type="entry name" value="Mitochondrial carrier domain"/>
    <property type="match status" value="1"/>
</dbReference>
<dbReference type="PROSITE" id="PS51257">
    <property type="entry name" value="PROKAR_LIPOPROTEIN"/>
    <property type="match status" value="1"/>
</dbReference>
<accession>A0AAF3ENS2</accession>
<reference evidence="13" key="1">
    <citation type="submission" date="2024-02" db="UniProtKB">
        <authorList>
            <consortium name="WormBaseParasite"/>
        </authorList>
    </citation>
    <scope>IDENTIFICATION</scope>
</reference>
<feature type="region of interest" description="Disordered" evidence="10">
    <location>
        <begin position="572"/>
        <end position="620"/>
    </location>
</feature>
<dbReference type="SMART" id="SM00244">
    <property type="entry name" value="PHB"/>
    <property type="match status" value="1"/>
</dbReference>
<comment type="similarity">
    <text evidence="2">Belongs to the mitochondrial carrier (TC 2.A.29) family.</text>
</comment>
<sequence length="955" mass="106486">MTQPREKKIGRWYFGGLASAGAACCTHPLDLLKVHLQTQQAGKITLGQMAVKLHKSDGLLAFYNGLSASLLRQLTYSTTRFAVYESLKKQYPSDKNLPFLQKALLAGVSGALGGLVGTPGDLVNVRMQNDVKLPPAERRNYKHALDGVLRIIREEGIARLFGGATMATSRAILMTIGQLAFYDQIKQTILASGLAQDNLATHFAASITAASIATLMTQPMDVLKTRMMNASPGQFKSIMDCFVFTAKLGPAGFFKGFVPAWSNTEKREGFELMAADVQKSLARRFGIPLAAVALGGGIALASIYYVKKGYRAVIVDRLSGVQEGDESVGEGFHLLVPFKQRAVVFDVQQTHKEFQLELKSKDNKEVSIVACIVFRLQVERLVFIYKNFGPNYEQQLLKFVQETFSKATRDFESLILADDTEGFTKKIFDKLKENMNKMDVVLEDLEMKNVFIEGSDAQEYAQKTQAQRQSESRLKELGSNSSASLNIVTAMKNPQDETLKEKRKLSNTIKLDHLENKMPGTNSINDNKENEKFQDVLKLDSNLALEDCPSSSTNQQKSPLEVILDSVEPFSWSEEMEKSTETEISNKSQHTGDRRDSQGTPDSSDGSVDSGRATGPPNFQNAYGEIVPQYEFEIHNGLVGLVIGVGGKTIKELSTRTGVVMEIKPHHEPGKHESHQICQVRGKREQINKCLCMLRNRFPAERFPELNLQPVLPGNPPLTDQPIQASWLTLPEYVPTEVVVVSMVDPGHIFLQQPTHPSFNSLTLLDRYMLQIYTQSTDTPTIPKENCSTGVLCAAPVLQAWFRALTVNYFEDTDEVLIRFVDYGGYLKVKREILRQIRTDLMSLPFQAVECYLANVQPVDGTWTWSTEAYQMLKEVTHGKVIEAHIVGYHVEDHVPFVELSIPDGNNPHPLRVDWMLMNMGLAKSADPSKMQRVPKTKSWVAQSSPSPKTTTNHH</sequence>
<dbReference type="InterPro" id="IPR036612">
    <property type="entry name" value="KH_dom_type_1_sf"/>
</dbReference>
<keyword evidence="4 9" id="KW-0812">Transmembrane</keyword>
<evidence type="ECO:0000259" key="11">
    <source>
        <dbReference type="PROSITE" id="PS50304"/>
    </source>
</evidence>
<evidence type="ECO:0000256" key="3">
    <source>
        <dbReference type="ARBA" id="ARBA00022448"/>
    </source>
</evidence>
<dbReference type="GO" id="GO:0003723">
    <property type="term" value="F:RNA binding"/>
    <property type="evidence" value="ECO:0007669"/>
    <property type="project" value="UniProtKB-UniRule"/>
</dbReference>
<keyword evidence="8" id="KW-0694">RNA-binding</keyword>
<evidence type="ECO:0000256" key="4">
    <source>
        <dbReference type="ARBA" id="ARBA00022692"/>
    </source>
</evidence>
<dbReference type="Gene3D" id="2.30.30.140">
    <property type="match status" value="1"/>
</dbReference>
<dbReference type="GO" id="GO:0016020">
    <property type="term" value="C:membrane"/>
    <property type="evidence" value="ECO:0007669"/>
    <property type="project" value="UniProtKB-SubCell"/>
</dbReference>
<proteinExistence type="inferred from homology"/>
<feature type="repeat" description="Solcar" evidence="9">
    <location>
        <begin position="6"/>
        <end position="90"/>
    </location>
</feature>
<dbReference type="InterPro" id="IPR001107">
    <property type="entry name" value="Band_7"/>
</dbReference>
<keyword evidence="12" id="KW-1185">Reference proteome</keyword>
<dbReference type="InterPro" id="IPR047367">
    <property type="entry name" value="Tudor_AKAP1"/>
</dbReference>
<dbReference type="SUPFAM" id="SSF103506">
    <property type="entry name" value="Mitochondrial carrier"/>
    <property type="match status" value="1"/>
</dbReference>
<feature type="compositionally biased region" description="Polar residues" evidence="10">
    <location>
        <begin position="940"/>
        <end position="955"/>
    </location>
</feature>
<feature type="compositionally biased region" description="Polar residues" evidence="10">
    <location>
        <begin position="598"/>
        <end position="607"/>
    </location>
</feature>
<evidence type="ECO:0000256" key="5">
    <source>
        <dbReference type="ARBA" id="ARBA00022737"/>
    </source>
</evidence>
<protein>
    <submittedName>
        <fullName evidence="13">Tudor domain-containing protein</fullName>
    </submittedName>
</protein>
<dbReference type="Proteomes" id="UP000887575">
    <property type="component" value="Unassembled WGS sequence"/>
</dbReference>
<dbReference type="InterPro" id="IPR004087">
    <property type="entry name" value="KH_dom"/>
</dbReference>
<feature type="repeat" description="Solcar" evidence="9">
    <location>
        <begin position="101"/>
        <end position="188"/>
    </location>
</feature>
<dbReference type="Pfam" id="PF01145">
    <property type="entry name" value="Band_7"/>
    <property type="match status" value="1"/>
</dbReference>
<keyword evidence="7 9" id="KW-0472">Membrane</keyword>
<evidence type="ECO:0000256" key="9">
    <source>
        <dbReference type="PROSITE-ProRule" id="PRU00282"/>
    </source>
</evidence>
<organism evidence="12 13">
    <name type="scientific">Mesorhabditis belari</name>
    <dbReference type="NCBI Taxonomy" id="2138241"/>
    <lineage>
        <taxon>Eukaryota</taxon>
        <taxon>Metazoa</taxon>
        <taxon>Ecdysozoa</taxon>
        <taxon>Nematoda</taxon>
        <taxon>Chromadorea</taxon>
        <taxon>Rhabditida</taxon>
        <taxon>Rhabditina</taxon>
        <taxon>Rhabditomorpha</taxon>
        <taxon>Rhabditoidea</taxon>
        <taxon>Rhabditidae</taxon>
        <taxon>Mesorhabditinae</taxon>
        <taxon>Mesorhabditis</taxon>
    </lineage>
</organism>
<dbReference type="AlphaFoldDB" id="A0AAF3ENS2"/>
<dbReference type="PROSITE" id="PS50084">
    <property type="entry name" value="KH_TYPE_1"/>
    <property type="match status" value="1"/>
</dbReference>
<dbReference type="InterPro" id="IPR050391">
    <property type="entry name" value="Mito_Metabolite_Transporter"/>
</dbReference>
<name>A0AAF3ENS2_9BILA</name>
<dbReference type="Gene3D" id="3.30.1370.10">
    <property type="entry name" value="K Homology domain, type 1"/>
    <property type="match status" value="1"/>
</dbReference>
<dbReference type="PANTHER" id="PTHR45618">
    <property type="entry name" value="MITOCHONDRIAL DICARBOXYLATE CARRIER-RELATED"/>
    <property type="match status" value="1"/>
</dbReference>
<dbReference type="WBParaSite" id="MBELARI_LOCUS15708">
    <property type="protein sequence ID" value="MBELARI_LOCUS15708"/>
    <property type="gene ID" value="MBELARI_LOCUS15708"/>
</dbReference>
<dbReference type="Gene3D" id="2.40.50.90">
    <property type="match status" value="1"/>
</dbReference>
<dbReference type="GO" id="GO:0005739">
    <property type="term" value="C:mitochondrion"/>
    <property type="evidence" value="ECO:0007669"/>
    <property type="project" value="UniProtKB-ARBA"/>
</dbReference>
<dbReference type="CDD" id="cd22395">
    <property type="entry name" value="KH-I_AKAP1"/>
    <property type="match status" value="1"/>
</dbReference>
<evidence type="ECO:0000256" key="8">
    <source>
        <dbReference type="PROSITE-ProRule" id="PRU00117"/>
    </source>
</evidence>
<evidence type="ECO:0000256" key="2">
    <source>
        <dbReference type="ARBA" id="ARBA00006375"/>
    </source>
</evidence>
<keyword evidence="5" id="KW-0677">Repeat</keyword>
<evidence type="ECO:0000313" key="13">
    <source>
        <dbReference type="WBParaSite" id="MBELARI_LOCUS15708"/>
    </source>
</evidence>
<dbReference type="SUPFAM" id="SSF54791">
    <property type="entry name" value="Eukaryotic type KH-domain (KH-domain type I)"/>
    <property type="match status" value="1"/>
</dbReference>
<dbReference type="SMART" id="SM00322">
    <property type="entry name" value="KH"/>
    <property type="match status" value="1"/>
</dbReference>
<dbReference type="InterPro" id="IPR004088">
    <property type="entry name" value="KH_dom_type_1"/>
</dbReference>
<keyword evidence="6" id="KW-1133">Transmembrane helix</keyword>
<evidence type="ECO:0000313" key="12">
    <source>
        <dbReference type="Proteomes" id="UP000887575"/>
    </source>
</evidence>
<comment type="subcellular location">
    <subcellularLocation>
        <location evidence="1">Membrane</location>
        <topology evidence="1">Multi-pass membrane protein</topology>
    </subcellularLocation>
</comment>
<dbReference type="Pfam" id="PF00567">
    <property type="entry name" value="TUDOR"/>
    <property type="match status" value="1"/>
</dbReference>
<dbReference type="PROSITE" id="PS50304">
    <property type="entry name" value="TUDOR"/>
    <property type="match status" value="1"/>
</dbReference>
<dbReference type="InterPro" id="IPR002999">
    <property type="entry name" value="Tudor"/>
</dbReference>
<evidence type="ECO:0000256" key="6">
    <source>
        <dbReference type="ARBA" id="ARBA00022989"/>
    </source>
</evidence>
<dbReference type="PROSITE" id="PS50920">
    <property type="entry name" value="SOLCAR"/>
    <property type="match status" value="3"/>
</dbReference>
<feature type="domain" description="Tudor" evidence="11">
    <location>
        <begin position="786"/>
        <end position="844"/>
    </location>
</feature>
<dbReference type="SUPFAM" id="SSF117892">
    <property type="entry name" value="Band 7/SPFH domain"/>
    <property type="match status" value="1"/>
</dbReference>
<dbReference type="InterPro" id="IPR018108">
    <property type="entry name" value="MCP_transmembrane"/>
</dbReference>
<dbReference type="InterPro" id="IPR023395">
    <property type="entry name" value="MCP_dom_sf"/>
</dbReference>